<evidence type="ECO:0000256" key="1">
    <source>
        <dbReference type="SAM" id="SignalP"/>
    </source>
</evidence>
<feature type="chain" id="PRO_5041449871" description="ABC transport system substrate-binding protein" evidence="1">
    <location>
        <begin position="29"/>
        <end position="332"/>
    </location>
</feature>
<comment type="caution">
    <text evidence="2">The sequence shown here is derived from an EMBL/GenBank/DDBJ whole genome shotgun (WGS) entry which is preliminary data.</text>
</comment>
<evidence type="ECO:0000313" key="2">
    <source>
        <dbReference type="EMBL" id="MCJ8499190.1"/>
    </source>
</evidence>
<keyword evidence="3" id="KW-1185">Reference proteome</keyword>
<feature type="signal peptide" evidence="1">
    <location>
        <begin position="1"/>
        <end position="28"/>
    </location>
</feature>
<accession>A0AA41R1Q6</accession>
<organism evidence="2 3">
    <name type="scientific">Desulfatitalea alkaliphila</name>
    <dbReference type="NCBI Taxonomy" id="2929485"/>
    <lineage>
        <taxon>Bacteria</taxon>
        <taxon>Pseudomonadati</taxon>
        <taxon>Thermodesulfobacteriota</taxon>
        <taxon>Desulfobacteria</taxon>
        <taxon>Desulfobacterales</taxon>
        <taxon>Desulfosarcinaceae</taxon>
        <taxon>Desulfatitalea</taxon>
    </lineage>
</organism>
<sequence>MHSKQRVYGLWICLLSLMVMCTVNVAAANKVVVVVGVGNTSYQNIGSIEPIIQGIQDGLKTKRITPEIQFTELVGLGSDGARAAVGSAAIARAKVSNPDLIITLTDDCLKFVGSRIDDIPVVFTFIANMPEALGLPKKNVTGVLFRSYAPDTFGLARKLMGVSSVTFFTKDSPAMQASAGLLRANAGALEQGTGVRLVDAHLLETFRDWVDATKKTTTGMIYLGDTSRIDRNGYPVSDRELVHWTVRNATVPVIGAAEKDVEAGALFAVVPSGRAMGLLTANTALKVLGGASPADLSYTTNTQGELVVNISTARRYNLVLPEALLASARIYE</sequence>
<evidence type="ECO:0008006" key="4">
    <source>
        <dbReference type="Google" id="ProtNLM"/>
    </source>
</evidence>
<keyword evidence="1" id="KW-0732">Signal</keyword>
<gene>
    <name evidence="2" type="ORF">MRX98_01275</name>
</gene>
<dbReference type="EMBL" id="JALJRB010000001">
    <property type="protein sequence ID" value="MCJ8499190.1"/>
    <property type="molecule type" value="Genomic_DNA"/>
</dbReference>
<dbReference type="InterPro" id="IPR007487">
    <property type="entry name" value="ABC_transpt-TYRBP-like"/>
</dbReference>
<dbReference type="PANTHER" id="PTHR35271:SF1">
    <property type="entry name" value="ABC TRANSPORTER, SUBSTRATE-BINDING LIPOPROTEIN"/>
    <property type="match status" value="1"/>
</dbReference>
<dbReference type="Pfam" id="PF04392">
    <property type="entry name" value="ABC_sub_bind"/>
    <property type="match status" value="1"/>
</dbReference>
<dbReference type="PANTHER" id="PTHR35271">
    <property type="entry name" value="ABC TRANSPORTER, SUBSTRATE-BINDING LIPOPROTEIN-RELATED"/>
    <property type="match status" value="1"/>
</dbReference>
<dbReference type="RefSeq" id="WP_246902326.1">
    <property type="nucleotide sequence ID" value="NZ_JALJRB010000001.1"/>
</dbReference>
<dbReference type="Proteomes" id="UP001165427">
    <property type="component" value="Unassembled WGS sequence"/>
</dbReference>
<dbReference type="AlphaFoldDB" id="A0AA41R1Q6"/>
<name>A0AA41R1Q6_9BACT</name>
<proteinExistence type="predicted"/>
<protein>
    <recommendedName>
        <fullName evidence="4">ABC transport system substrate-binding protein</fullName>
    </recommendedName>
</protein>
<evidence type="ECO:0000313" key="3">
    <source>
        <dbReference type="Proteomes" id="UP001165427"/>
    </source>
</evidence>
<dbReference type="Gene3D" id="3.40.50.2300">
    <property type="match status" value="2"/>
</dbReference>
<reference evidence="2" key="1">
    <citation type="submission" date="2022-04" db="EMBL/GenBank/DDBJ databases">
        <title>Desulfatitalea alkaliphila sp. nov., a novel anaerobic sulfate-reducing bacterium isolated from terrestrial mud volcano, Taman Peninsula, Russia.</title>
        <authorList>
            <person name="Khomyakova M.A."/>
            <person name="Merkel A.Y."/>
            <person name="Slobodkin A.I."/>
        </authorList>
    </citation>
    <scope>NUCLEOTIDE SEQUENCE</scope>
    <source>
        <strain evidence="2">M08but</strain>
    </source>
</reference>